<dbReference type="KEGG" id="pns:A9D12_01735"/>
<sequence>MKVQHRMMKTAIAAFGLLLASAAQATTSCVDSAHAPLEGQSNVPLPTGFEPCDTGALIAKGDTNIWRCKVQPGFEDKVGATYLVVIEQGGRIVATERDDMEQGPLDALRWYEVDFDRDGAHEHVIARRVMETPAHAIQQWRVSIHSADWSKVITSFDGVEDFGPDAIFRDSPDEGCLILQTRYEALPGEGEQLALKGSLWAIVDDEPVALAEEPEPRVLDAAFIAERQQAPYPDDYMRTPFRWLYGRDHEAEQAATSPQDEAAAKLLGAVRGYVLLGEACREPLGNDLANAFAINARAALERLGGDAAAAQVFVKEASEVAAYNCAGEGPCWRKYFDMPDATDAQGFAACATAAAQAQEDFSTIMVTAMTMGSSQER</sequence>
<evidence type="ECO:0000256" key="1">
    <source>
        <dbReference type="SAM" id="SignalP"/>
    </source>
</evidence>
<reference evidence="2 3" key="1">
    <citation type="submission" date="2016-05" db="EMBL/GenBank/DDBJ databases">
        <title>Compelete Genome Sequence of Bacteriochlorophyll-Synthesizing Bacterium Porphyrobacter neustonensis DSM 9434.</title>
        <authorList>
            <person name="Shi X.-L."/>
            <person name="Wu Y.-H."/>
            <person name="Cheng H."/>
            <person name="Xu L."/>
            <person name="Zhang X.-Q."/>
            <person name="Wang C.-S."/>
            <person name="Xu X.-W."/>
        </authorList>
    </citation>
    <scope>NUCLEOTIDE SEQUENCE [LARGE SCALE GENOMIC DNA]</scope>
    <source>
        <strain evidence="2 3">DSM 9434</strain>
    </source>
</reference>
<keyword evidence="3" id="KW-1185">Reference proteome</keyword>
<evidence type="ECO:0000313" key="3">
    <source>
        <dbReference type="Proteomes" id="UP000078263"/>
    </source>
</evidence>
<organism evidence="2 3">
    <name type="scientific">Erythrobacter neustonensis</name>
    <dbReference type="NCBI Taxonomy" id="1112"/>
    <lineage>
        <taxon>Bacteria</taxon>
        <taxon>Pseudomonadati</taxon>
        <taxon>Pseudomonadota</taxon>
        <taxon>Alphaproteobacteria</taxon>
        <taxon>Sphingomonadales</taxon>
        <taxon>Erythrobacteraceae</taxon>
        <taxon>Erythrobacter/Porphyrobacter group</taxon>
        <taxon>Erythrobacter</taxon>
    </lineage>
</organism>
<accession>A0A192D298</accession>
<dbReference type="Proteomes" id="UP000078263">
    <property type="component" value="Chromosome"/>
</dbReference>
<dbReference type="EMBL" id="CP016033">
    <property type="protein sequence ID" value="ANK11874.1"/>
    <property type="molecule type" value="Genomic_DNA"/>
</dbReference>
<feature type="signal peptide" evidence="1">
    <location>
        <begin position="1"/>
        <end position="25"/>
    </location>
</feature>
<keyword evidence="1" id="KW-0732">Signal</keyword>
<feature type="chain" id="PRO_5008251646" description="DUF333 domain-containing protein" evidence="1">
    <location>
        <begin position="26"/>
        <end position="377"/>
    </location>
</feature>
<dbReference type="PROSITE" id="PS51257">
    <property type="entry name" value="PROKAR_LIPOPROTEIN"/>
    <property type="match status" value="1"/>
</dbReference>
<dbReference type="AlphaFoldDB" id="A0A192D298"/>
<proteinExistence type="predicted"/>
<name>A0A192D298_9SPHN</name>
<evidence type="ECO:0008006" key="4">
    <source>
        <dbReference type="Google" id="ProtNLM"/>
    </source>
</evidence>
<dbReference type="STRING" id="1112.A9D12_01735"/>
<gene>
    <name evidence="2" type="ORF">A9D12_01735</name>
</gene>
<protein>
    <recommendedName>
        <fullName evidence="4">DUF333 domain-containing protein</fullName>
    </recommendedName>
</protein>
<evidence type="ECO:0000313" key="2">
    <source>
        <dbReference type="EMBL" id="ANK11874.1"/>
    </source>
</evidence>